<dbReference type="Pfam" id="PF13458">
    <property type="entry name" value="Peripla_BP_6"/>
    <property type="match status" value="1"/>
</dbReference>
<keyword evidence="3" id="KW-0813">Transport</keyword>
<comment type="similarity">
    <text evidence="1">Belongs to the leucine-binding protein family.</text>
</comment>
<proteinExistence type="inferred from homology"/>
<dbReference type="PANTHER" id="PTHR30483">
    <property type="entry name" value="LEUCINE-SPECIFIC-BINDING PROTEIN"/>
    <property type="match status" value="1"/>
</dbReference>
<dbReference type="AlphaFoldDB" id="A0A1X6Z2J0"/>
<keyword evidence="3" id="KW-0029">Amino-acid transport</keyword>
<dbReference type="OrthoDB" id="7210494at2"/>
<dbReference type="RefSeq" id="WP_085887582.1">
    <property type="nucleotide sequence ID" value="NZ_FWFN01000003.1"/>
</dbReference>
<protein>
    <submittedName>
        <fullName evidence="6">Receptor family ligand binding region</fullName>
    </submittedName>
</protein>
<dbReference type="GO" id="GO:0006865">
    <property type="term" value="P:amino acid transport"/>
    <property type="evidence" value="ECO:0007669"/>
    <property type="project" value="UniProtKB-KW"/>
</dbReference>
<keyword evidence="7" id="KW-1185">Reference proteome</keyword>
<feature type="region of interest" description="Disordered" evidence="4">
    <location>
        <begin position="11"/>
        <end position="31"/>
    </location>
</feature>
<evidence type="ECO:0000256" key="3">
    <source>
        <dbReference type="ARBA" id="ARBA00022970"/>
    </source>
</evidence>
<dbReference type="Gene3D" id="3.40.50.2300">
    <property type="match status" value="2"/>
</dbReference>
<keyword evidence="2" id="KW-0732">Signal</keyword>
<dbReference type="PANTHER" id="PTHR30483:SF6">
    <property type="entry name" value="PERIPLASMIC BINDING PROTEIN OF ABC TRANSPORTER FOR NATURAL AMINO ACIDS"/>
    <property type="match status" value="1"/>
</dbReference>
<dbReference type="SUPFAM" id="SSF53822">
    <property type="entry name" value="Periplasmic binding protein-like I"/>
    <property type="match status" value="1"/>
</dbReference>
<accession>A0A1X6Z2J0</accession>
<gene>
    <name evidence="6" type="ORF">PSM7751_01708</name>
</gene>
<evidence type="ECO:0000259" key="5">
    <source>
        <dbReference type="Pfam" id="PF13458"/>
    </source>
</evidence>
<evidence type="ECO:0000256" key="4">
    <source>
        <dbReference type="SAM" id="MobiDB-lite"/>
    </source>
</evidence>
<organism evidence="6 7">
    <name type="scientific">Pseudooceanicola marinus</name>
    <dbReference type="NCBI Taxonomy" id="396013"/>
    <lineage>
        <taxon>Bacteria</taxon>
        <taxon>Pseudomonadati</taxon>
        <taxon>Pseudomonadota</taxon>
        <taxon>Alphaproteobacteria</taxon>
        <taxon>Rhodobacterales</taxon>
        <taxon>Paracoccaceae</taxon>
        <taxon>Pseudooceanicola</taxon>
    </lineage>
</organism>
<dbReference type="InterPro" id="IPR028082">
    <property type="entry name" value="Peripla_BP_I"/>
</dbReference>
<dbReference type="Proteomes" id="UP000193963">
    <property type="component" value="Unassembled WGS sequence"/>
</dbReference>
<name>A0A1X6Z2J0_9RHOB</name>
<evidence type="ECO:0000256" key="1">
    <source>
        <dbReference type="ARBA" id="ARBA00010062"/>
    </source>
</evidence>
<reference evidence="6 7" key="1">
    <citation type="submission" date="2017-03" db="EMBL/GenBank/DDBJ databases">
        <authorList>
            <person name="Afonso C.L."/>
            <person name="Miller P.J."/>
            <person name="Scott M.A."/>
            <person name="Spackman E."/>
            <person name="Goraichik I."/>
            <person name="Dimitrov K.M."/>
            <person name="Suarez D.L."/>
            <person name="Swayne D.E."/>
        </authorList>
    </citation>
    <scope>NUCLEOTIDE SEQUENCE [LARGE SCALE GENOMIC DNA]</scope>
    <source>
        <strain evidence="6 7">CECT 7751</strain>
    </source>
</reference>
<sequence>MFALLSAARKALTGQTRPHTTPVPAKQAAPRGGRRSLVLALPAVALAAACQPVSMGGNSGPSINTDRPVPVALLVPRGSGDQGDAILAASLENAARMAASELNGVQIDLRVYDTKGSADVTASVTGQAISDGAKIILGPVYAANANAAGRVAASRGVNVLAFSNNPEIAGGNVFVLGPTFQNTADRLTRYAVSKGKSRIVLVSGQTPEGRAGASAVQAAAARNGASVVASVPYEFSQTGVLDAVPQVRNAAGRDGGNADAIFLTANTAGALPLFTQMLPENGLGPDKVQYIGLTRWDIPPQTLDLPGVQGGWFALPDPGLTAQFNARYTAAYGASPHPIGGLAFDGIAAIGALVRQGRSDALSVSGLTQGSGFQGVGGVFRLLRDGTNERGLAVATIQDRQVVVVDPAPRSFSGGGF</sequence>
<evidence type="ECO:0000313" key="6">
    <source>
        <dbReference type="EMBL" id="SLN38134.1"/>
    </source>
</evidence>
<evidence type="ECO:0000256" key="2">
    <source>
        <dbReference type="ARBA" id="ARBA00022729"/>
    </source>
</evidence>
<dbReference type="CDD" id="cd06339">
    <property type="entry name" value="PBP1_YraM_LppC_lipoprotein-like"/>
    <property type="match status" value="1"/>
</dbReference>
<dbReference type="InterPro" id="IPR051010">
    <property type="entry name" value="BCAA_transport"/>
</dbReference>
<dbReference type="EMBL" id="FWFN01000003">
    <property type="protein sequence ID" value="SLN38134.1"/>
    <property type="molecule type" value="Genomic_DNA"/>
</dbReference>
<keyword evidence="6" id="KW-0675">Receptor</keyword>
<dbReference type="InterPro" id="IPR028081">
    <property type="entry name" value="Leu-bd"/>
</dbReference>
<evidence type="ECO:0000313" key="7">
    <source>
        <dbReference type="Proteomes" id="UP000193963"/>
    </source>
</evidence>
<feature type="domain" description="Leucine-binding protein" evidence="5">
    <location>
        <begin position="68"/>
        <end position="399"/>
    </location>
</feature>